<comment type="caution">
    <text evidence="2">The sequence shown here is derived from an EMBL/GenBank/DDBJ whole genome shotgun (WGS) entry which is preliminary data.</text>
</comment>
<name>A0A8K0SPD2_9HYPO</name>
<keyword evidence="3" id="KW-1185">Reference proteome</keyword>
<sequence>MPHISIVLYPNNPGNTFDMKYYIDTHMPLVQENWGPFGLEKWQVIEYEGAEDAARTPYTVSAILTWKDAAAVKAALASPASQTVFNDVPKFSNQTPVFMSAPIIKET</sequence>
<dbReference type="InterPro" id="IPR011008">
    <property type="entry name" value="Dimeric_a/b-barrel"/>
</dbReference>
<dbReference type="SUPFAM" id="SSF54909">
    <property type="entry name" value="Dimeric alpha+beta barrel"/>
    <property type="match status" value="1"/>
</dbReference>
<dbReference type="InterPro" id="IPR009799">
    <property type="entry name" value="EthD_dom"/>
</dbReference>
<gene>
    <name evidence="2" type="ORF">B0I35DRAFT_409027</name>
</gene>
<evidence type="ECO:0000313" key="3">
    <source>
        <dbReference type="Proteomes" id="UP000813444"/>
    </source>
</evidence>
<dbReference type="OrthoDB" id="4892971at2759"/>
<dbReference type="PANTHER" id="PTHR40260:SF2">
    <property type="entry name" value="BLR8190 PROTEIN"/>
    <property type="match status" value="1"/>
</dbReference>
<dbReference type="EMBL" id="JAGPNK010000007">
    <property type="protein sequence ID" value="KAH7318079.1"/>
    <property type="molecule type" value="Genomic_DNA"/>
</dbReference>
<dbReference type="Gene3D" id="3.30.70.100">
    <property type="match status" value="1"/>
</dbReference>
<dbReference type="PANTHER" id="PTHR40260">
    <property type="entry name" value="BLR8190 PROTEIN"/>
    <property type="match status" value="1"/>
</dbReference>
<evidence type="ECO:0008006" key="4">
    <source>
        <dbReference type="Google" id="ProtNLM"/>
    </source>
</evidence>
<proteinExistence type="inferred from homology"/>
<dbReference type="GO" id="GO:0016491">
    <property type="term" value="F:oxidoreductase activity"/>
    <property type="evidence" value="ECO:0007669"/>
    <property type="project" value="InterPro"/>
</dbReference>
<dbReference type="NCBIfam" id="TIGR02118">
    <property type="entry name" value="EthD family reductase"/>
    <property type="match status" value="1"/>
</dbReference>
<dbReference type="Proteomes" id="UP000813444">
    <property type="component" value="Unassembled WGS sequence"/>
</dbReference>
<dbReference type="AlphaFoldDB" id="A0A8K0SPD2"/>
<accession>A0A8K0SPD2</accession>
<evidence type="ECO:0000256" key="1">
    <source>
        <dbReference type="ARBA" id="ARBA00005986"/>
    </source>
</evidence>
<evidence type="ECO:0000313" key="2">
    <source>
        <dbReference type="EMBL" id="KAH7318079.1"/>
    </source>
</evidence>
<reference evidence="2" key="1">
    <citation type="journal article" date="2021" name="Nat. Commun.">
        <title>Genetic determinants of endophytism in the Arabidopsis root mycobiome.</title>
        <authorList>
            <person name="Mesny F."/>
            <person name="Miyauchi S."/>
            <person name="Thiergart T."/>
            <person name="Pickel B."/>
            <person name="Atanasova L."/>
            <person name="Karlsson M."/>
            <person name="Huettel B."/>
            <person name="Barry K.W."/>
            <person name="Haridas S."/>
            <person name="Chen C."/>
            <person name="Bauer D."/>
            <person name="Andreopoulos W."/>
            <person name="Pangilinan J."/>
            <person name="LaButti K."/>
            <person name="Riley R."/>
            <person name="Lipzen A."/>
            <person name="Clum A."/>
            <person name="Drula E."/>
            <person name="Henrissat B."/>
            <person name="Kohler A."/>
            <person name="Grigoriev I.V."/>
            <person name="Martin F.M."/>
            <person name="Hacquard S."/>
        </authorList>
    </citation>
    <scope>NUCLEOTIDE SEQUENCE</scope>
    <source>
        <strain evidence="2">MPI-CAGE-CH-0235</strain>
    </source>
</reference>
<organism evidence="2 3">
    <name type="scientific">Stachybotrys elegans</name>
    <dbReference type="NCBI Taxonomy" id="80388"/>
    <lineage>
        <taxon>Eukaryota</taxon>
        <taxon>Fungi</taxon>
        <taxon>Dikarya</taxon>
        <taxon>Ascomycota</taxon>
        <taxon>Pezizomycotina</taxon>
        <taxon>Sordariomycetes</taxon>
        <taxon>Hypocreomycetidae</taxon>
        <taxon>Hypocreales</taxon>
        <taxon>Stachybotryaceae</taxon>
        <taxon>Stachybotrys</taxon>
    </lineage>
</organism>
<comment type="similarity">
    <text evidence="1">Belongs to the tpcK family.</text>
</comment>
<protein>
    <recommendedName>
        <fullName evidence="4">EthD domain-containing protein</fullName>
    </recommendedName>
</protein>